<evidence type="ECO:0000313" key="8">
    <source>
        <dbReference type="EMBL" id="GAA5188590.1"/>
    </source>
</evidence>
<evidence type="ECO:0000256" key="5">
    <source>
        <dbReference type="ARBA" id="ARBA00022989"/>
    </source>
</evidence>
<dbReference type="PANTHER" id="PTHR43549">
    <property type="entry name" value="MULTIDRUG RESISTANCE PROTEIN YPNP-RELATED"/>
    <property type="match status" value="1"/>
</dbReference>
<keyword evidence="2" id="KW-0813">Transport</keyword>
<evidence type="ECO:0000256" key="6">
    <source>
        <dbReference type="ARBA" id="ARBA00023136"/>
    </source>
</evidence>
<feature type="transmembrane region" description="Helical" evidence="7">
    <location>
        <begin position="354"/>
        <end position="377"/>
    </location>
</feature>
<feature type="transmembrane region" description="Helical" evidence="7">
    <location>
        <begin position="242"/>
        <end position="267"/>
    </location>
</feature>
<reference evidence="9" key="1">
    <citation type="journal article" date="2019" name="Int. J. Syst. Evol. Microbiol.">
        <title>The Global Catalogue of Microorganisms (GCM) 10K type strain sequencing project: providing services to taxonomists for standard genome sequencing and annotation.</title>
        <authorList>
            <consortium name="The Broad Institute Genomics Platform"/>
            <consortium name="The Broad Institute Genome Sequencing Center for Infectious Disease"/>
            <person name="Wu L."/>
            <person name="Ma J."/>
        </authorList>
    </citation>
    <scope>NUCLEOTIDE SEQUENCE [LARGE SCALE GENOMIC DNA]</scope>
    <source>
        <strain evidence="9">JCM 18720</strain>
    </source>
</reference>
<feature type="transmembrane region" description="Helical" evidence="7">
    <location>
        <begin position="62"/>
        <end position="84"/>
    </location>
</feature>
<evidence type="ECO:0000256" key="1">
    <source>
        <dbReference type="ARBA" id="ARBA00004429"/>
    </source>
</evidence>
<keyword evidence="3" id="KW-1003">Cell membrane</keyword>
<dbReference type="InterPro" id="IPR002528">
    <property type="entry name" value="MATE_fam"/>
</dbReference>
<keyword evidence="9" id="KW-1185">Reference proteome</keyword>
<dbReference type="Proteomes" id="UP001501600">
    <property type="component" value="Unassembled WGS sequence"/>
</dbReference>
<dbReference type="PANTHER" id="PTHR43549:SF3">
    <property type="entry name" value="MULTIDRUG RESISTANCE PROTEIN YPNP-RELATED"/>
    <property type="match status" value="1"/>
</dbReference>
<accession>A0ABP9RYA1</accession>
<evidence type="ECO:0000256" key="7">
    <source>
        <dbReference type="SAM" id="Phobius"/>
    </source>
</evidence>
<evidence type="ECO:0000256" key="4">
    <source>
        <dbReference type="ARBA" id="ARBA00022692"/>
    </source>
</evidence>
<feature type="transmembrane region" description="Helical" evidence="7">
    <location>
        <begin position="389"/>
        <end position="409"/>
    </location>
</feature>
<feature type="transmembrane region" description="Helical" evidence="7">
    <location>
        <begin position="169"/>
        <end position="189"/>
    </location>
</feature>
<evidence type="ECO:0000256" key="3">
    <source>
        <dbReference type="ARBA" id="ARBA00022475"/>
    </source>
</evidence>
<name>A0ABP9RYA1_9GAMM</name>
<dbReference type="Pfam" id="PF01554">
    <property type="entry name" value="MatE"/>
    <property type="match status" value="2"/>
</dbReference>
<feature type="transmembrane region" description="Helical" evidence="7">
    <location>
        <begin position="137"/>
        <end position="157"/>
    </location>
</feature>
<proteinExistence type="predicted"/>
<sequence length="455" mass="48448">MSRPPVHQLTQGDPVAHLKRMTWPLLLAMVLLTSFNFVDAYFVSLLGTEELAAFSYTFPVTFTLFSMVIGLGIGTSAMVATALGRGRAARARAAGGTALALSALLVLVISVPVWLGHDAIFRLLGADEAMRKLTDDYMSVWLMGAIFVAFPMVGNAVMRANGNTRGPSLVMAASAFTNAALDPLFIFGWGPFPALGLAGAAWATVIAYGLSSLLILYMLLVRMKALGWYRRRRAQVLAARQLLAVAAPAAGANMLTPMAMAAMTAIVAQYGDAAVAALGVGTRLESLATLVILTLSMSLPPLISQNAAAGQMARVQHLYRSVIRFILIWQGGIYLALWALSGQLAALFAQDAEVAQSLGLLIAILPLSWGPQGVVILTNSSFNALRRPMNALTLSIIRLFVTYLPLAWIGGKLAGLPGVFSGVVVANLVTAIIAWRWLDRCLHHPTAPLPSPSKR</sequence>
<keyword evidence="4 7" id="KW-0812">Transmembrane</keyword>
<comment type="subcellular location">
    <subcellularLocation>
        <location evidence="1">Cell inner membrane</location>
        <topology evidence="1">Multi-pass membrane protein</topology>
    </subcellularLocation>
</comment>
<dbReference type="InterPro" id="IPR048279">
    <property type="entry name" value="MdtK-like"/>
</dbReference>
<keyword evidence="6 7" id="KW-0472">Membrane</keyword>
<feature type="transmembrane region" description="Helical" evidence="7">
    <location>
        <begin position="415"/>
        <end position="435"/>
    </location>
</feature>
<dbReference type="InterPro" id="IPR052031">
    <property type="entry name" value="Membrane_Transporter-Flippase"/>
</dbReference>
<organism evidence="8 9">
    <name type="scientific">Ferrimonas gelatinilytica</name>
    <dbReference type="NCBI Taxonomy" id="1255257"/>
    <lineage>
        <taxon>Bacteria</taxon>
        <taxon>Pseudomonadati</taxon>
        <taxon>Pseudomonadota</taxon>
        <taxon>Gammaproteobacteria</taxon>
        <taxon>Alteromonadales</taxon>
        <taxon>Ferrimonadaceae</taxon>
        <taxon>Ferrimonas</taxon>
    </lineage>
</organism>
<feature type="transmembrane region" description="Helical" evidence="7">
    <location>
        <begin position="325"/>
        <end position="348"/>
    </location>
</feature>
<dbReference type="PIRSF" id="PIRSF006603">
    <property type="entry name" value="DinF"/>
    <property type="match status" value="1"/>
</dbReference>
<feature type="transmembrane region" description="Helical" evidence="7">
    <location>
        <begin position="21"/>
        <end position="42"/>
    </location>
</feature>
<evidence type="ECO:0000256" key="2">
    <source>
        <dbReference type="ARBA" id="ARBA00022448"/>
    </source>
</evidence>
<keyword evidence="5 7" id="KW-1133">Transmembrane helix</keyword>
<evidence type="ECO:0000313" key="9">
    <source>
        <dbReference type="Proteomes" id="UP001501600"/>
    </source>
</evidence>
<dbReference type="EMBL" id="BAABLF010000005">
    <property type="protein sequence ID" value="GAA5188590.1"/>
    <property type="molecule type" value="Genomic_DNA"/>
</dbReference>
<feature type="transmembrane region" description="Helical" evidence="7">
    <location>
        <begin position="287"/>
        <end position="304"/>
    </location>
</feature>
<dbReference type="NCBIfam" id="TIGR00797">
    <property type="entry name" value="matE"/>
    <property type="match status" value="1"/>
</dbReference>
<feature type="transmembrane region" description="Helical" evidence="7">
    <location>
        <begin position="201"/>
        <end position="221"/>
    </location>
</feature>
<comment type="caution">
    <text evidence="8">The sequence shown here is derived from an EMBL/GenBank/DDBJ whole genome shotgun (WGS) entry which is preliminary data.</text>
</comment>
<protein>
    <submittedName>
        <fullName evidence="8">MATE family efflux transporter</fullName>
    </submittedName>
</protein>
<feature type="transmembrane region" description="Helical" evidence="7">
    <location>
        <begin position="96"/>
        <end position="117"/>
    </location>
</feature>
<gene>
    <name evidence="8" type="ORF">GCM10025772_08920</name>
</gene>